<dbReference type="InterPro" id="IPR002575">
    <property type="entry name" value="Aminoglycoside_PTrfase"/>
</dbReference>
<evidence type="ECO:0000313" key="3">
    <source>
        <dbReference type="Proteomes" id="UP001218629"/>
    </source>
</evidence>
<reference evidence="2 3" key="1">
    <citation type="submission" date="2022-03" db="EMBL/GenBank/DDBJ databases">
        <title>Streptomyces yunnanensis P86,complete genome.</title>
        <authorList>
            <person name="Chen S."/>
            <person name="Zhang Q."/>
        </authorList>
    </citation>
    <scope>NUCLEOTIDE SEQUENCE [LARGE SCALE GENOMIC DNA]</scope>
    <source>
        <strain evidence="2 3">P86</strain>
    </source>
</reference>
<dbReference type="SUPFAM" id="SSF56112">
    <property type="entry name" value="Protein kinase-like (PK-like)"/>
    <property type="match status" value="1"/>
</dbReference>
<evidence type="ECO:0000259" key="1">
    <source>
        <dbReference type="Pfam" id="PF01636"/>
    </source>
</evidence>
<dbReference type="RefSeq" id="WP_275311287.1">
    <property type="nucleotide sequence ID" value="NZ_CP095749.1"/>
</dbReference>
<dbReference type="EMBL" id="CP095749">
    <property type="protein sequence ID" value="WEB45065.1"/>
    <property type="molecule type" value="Genomic_DNA"/>
</dbReference>
<dbReference type="Pfam" id="PF01636">
    <property type="entry name" value="APH"/>
    <property type="match status" value="1"/>
</dbReference>
<dbReference type="InterPro" id="IPR011009">
    <property type="entry name" value="Kinase-like_dom_sf"/>
</dbReference>
<dbReference type="Proteomes" id="UP001218629">
    <property type="component" value="Chromosome"/>
</dbReference>
<name>A0ABY8AJ56_9ACTN</name>
<feature type="domain" description="Aminoglycoside phosphotransferase" evidence="1">
    <location>
        <begin position="21"/>
        <end position="80"/>
    </location>
</feature>
<sequence length="96" mass="10243">MTAEGCDGSHNGLTAGTALAGSHEVVCHNDLSPKNTVYRPVDGALRPVAFIDWDLAAPGARIHEVAHVCGQYLRLGPAVRDVSDFAHRDALDRALR</sequence>
<keyword evidence="3" id="KW-1185">Reference proteome</keyword>
<gene>
    <name evidence="2" type="ORF">MOV08_41085</name>
</gene>
<organism evidence="2 3">
    <name type="scientific">Streptomyces yunnanensis</name>
    <dbReference type="NCBI Taxonomy" id="156453"/>
    <lineage>
        <taxon>Bacteria</taxon>
        <taxon>Bacillati</taxon>
        <taxon>Actinomycetota</taxon>
        <taxon>Actinomycetes</taxon>
        <taxon>Kitasatosporales</taxon>
        <taxon>Streptomycetaceae</taxon>
        <taxon>Streptomyces</taxon>
    </lineage>
</organism>
<accession>A0ABY8AJ56</accession>
<proteinExistence type="predicted"/>
<dbReference type="Gene3D" id="3.90.1200.10">
    <property type="match status" value="1"/>
</dbReference>
<evidence type="ECO:0000313" key="2">
    <source>
        <dbReference type="EMBL" id="WEB45065.1"/>
    </source>
</evidence>
<protein>
    <submittedName>
        <fullName evidence="2">Phosphotransferase</fullName>
    </submittedName>
</protein>